<sequence>MSDIQFASVTPIFRIFDIPKAEAFYVDYLGFRQDWEHRFTLDDKGTQGPLYRQVSRGSFVLHLSEHHGDGSPGANVRVKVQQAGGGGGGGLAAYLEELSKKDYAYLRPAIEEGPVPGSKELRVTDPFGNRITFVEEAPK</sequence>
<reference evidence="1" key="1">
    <citation type="submission" date="2022-07" db="EMBL/GenBank/DDBJ databases">
        <title>Genome Sequence of Lecanicillium saksenae.</title>
        <authorList>
            <person name="Buettner E."/>
        </authorList>
    </citation>
    <scope>NUCLEOTIDE SEQUENCE</scope>
    <source>
        <strain evidence="1">VT-O1</strain>
    </source>
</reference>
<evidence type="ECO:0000313" key="1">
    <source>
        <dbReference type="EMBL" id="KAJ3472917.1"/>
    </source>
</evidence>
<protein>
    <submittedName>
        <fullName evidence="1">Uncharacterized protein</fullName>
    </submittedName>
</protein>
<dbReference type="EMBL" id="JANAKD010002780">
    <property type="protein sequence ID" value="KAJ3472917.1"/>
    <property type="molecule type" value="Genomic_DNA"/>
</dbReference>
<proteinExistence type="predicted"/>
<comment type="caution">
    <text evidence="1">The sequence shown here is derived from an EMBL/GenBank/DDBJ whole genome shotgun (WGS) entry which is preliminary data.</text>
</comment>
<evidence type="ECO:0000313" key="2">
    <source>
        <dbReference type="Proteomes" id="UP001148737"/>
    </source>
</evidence>
<accession>A0ACC1QDZ1</accession>
<organism evidence="1 2">
    <name type="scientific">Lecanicillium saksenae</name>
    <dbReference type="NCBI Taxonomy" id="468837"/>
    <lineage>
        <taxon>Eukaryota</taxon>
        <taxon>Fungi</taxon>
        <taxon>Dikarya</taxon>
        <taxon>Ascomycota</taxon>
        <taxon>Pezizomycotina</taxon>
        <taxon>Sordariomycetes</taxon>
        <taxon>Hypocreomycetidae</taxon>
        <taxon>Hypocreales</taxon>
        <taxon>Cordycipitaceae</taxon>
        <taxon>Lecanicillium</taxon>
    </lineage>
</organism>
<keyword evidence="2" id="KW-1185">Reference proteome</keyword>
<gene>
    <name evidence="1" type="ORF">NLG97_g10635</name>
</gene>
<dbReference type="Proteomes" id="UP001148737">
    <property type="component" value="Unassembled WGS sequence"/>
</dbReference>
<name>A0ACC1QDZ1_9HYPO</name>